<gene>
    <name evidence="2" type="ORF">EV700_3120</name>
</gene>
<reference evidence="2 3" key="1">
    <citation type="submission" date="2019-02" db="EMBL/GenBank/DDBJ databases">
        <title>Genomic Encyclopedia of Type Strains, Phase IV (KMG-IV): sequencing the most valuable type-strain genomes for metagenomic binning, comparative biology and taxonomic classification.</title>
        <authorList>
            <person name="Goeker M."/>
        </authorList>
    </citation>
    <scope>NUCLEOTIDE SEQUENCE [LARGE SCALE GENOMIC DNA]</scope>
    <source>
        <strain evidence="2 3">DSM 105135</strain>
    </source>
</reference>
<comment type="caution">
    <text evidence="2">The sequence shown here is derived from an EMBL/GenBank/DDBJ whole genome shotgun (WGS) entry which is preliminary data.</text>
</comment>
<evidence type="ECO:0000313" key="3">
    <source>
        <dbReference type="Proteomes" id="UP000292423"/>
    </source>
</evidence>
<evidence type="ECO:0000256" key="1">
    <source>
        <dbReference type="SAM" id="SignalP"/>
    </source>
</evidence>
<dbReference type="AlphaFoldDB" id="A0A4Q7YHL9"/>
<keyword evidence="1" id="KW-0732">Signal</keyword>
<organism evidence="2 3">
    <name type="scientific">Fluviicoccus keumensis</name>
    <dbReference type="NCBI Taxonomy" id="1435465"/>
    <lineage>
        <taxon>Bacteria</taxon>
        <taxon>Pseudomonadati</taxon>
        <taxon>Pseudomonadota</taxon>
        <taxon>Gammaproteobacteria</taxon>
        <taxon>Moraxellales</taxon>
        <taxon>Moraxellaceae</taxon>
        <taxon>Fluviicoccus</taxon>
    </lineage>
</organism>
<keyword evidence="3" id="KW-1185">Reference proteome</keyword>
<protein>
    <recommendedName>
        <fullName evidence="4">LPP20 lipoprotein</fullName>
    </recommendedName>
</protein>
<dbReference type="EMBL" id="SHKX01000016">
    <property type="protein sequence ID" value="RZU36907.1"/>
    <property type="molecule type" value="Genomic_DNA"/>
</dbReference>
<proteinExistence type="predicted"/>
<feature type="chain" id="PRO_5020431242" description="LPP20 lipoprotein" evidence="1">
    <location>
        <begin position="22"/>
        <end position="508"/>
    </location>
</feature>
<evidence type="ECO:0000313" key="2">
    <source>
        <dbReference type="EMBL" id="RZU36907.1"/>
    </source>
</evidence>
<name>A0A4Q7YHL9_9GAMM</name>
<sequence>MNRFIKVVALLTVFTALPTQGGIFSSRFDNFEELVKAGKTEDAAALYAKETPYFANLKDEKRKFVDSVMAERDQRYGRQLSEASVSLMIAEAETGWMPRWQQFRKSFEQARIAISGIGGLSAPGPLMTSGLASLKASVERKTQALQSEASQSLLEYGLFTDPPFPALYPVAVKWVNEPRFAARIEEQLAKASPEQLARFKKAYGKTLIPALGLAPKLAELYVDSRLRESGARSYLVKRLIRERLAKEGWPSAANNDRVLLAAWPPAKSDVSEYVVAPPAKVDYQLLEAEQTPEAFIATGAASKYALVVFLRPQAIRVESNESNKRQVNSQYQSGTRRIANPDYAQAQAELREAESQDAQITQMVNNAGNNQNMVSAMILATSAATAANRLSNARQALQNTPQIIEEPVMTPYAYSAKTVALKQSVKIPYAIYDTGTGNVVIGSAERTWSETIAVTDGVRDDDPTQASVLKSTKSPKYVESWISLPAKDQYDAVWETVFSDYRKKSLGI</sequence>
<evidence type="ECO:0008006" key="4">
    <source>
        <dbReference type="Google" id="ProtNLM"/>
    </source>
</evidence>
<accession>A0A4Q7YHL9</accession>
<dbReference type="Proteomes" id="UP000292423">
    <property type="component" value="Unassembled WGS sequence"/>
</dbReference>
<feature type="signal peptide" evidence="1">
    <location>
        <begin position="1"/>
        <end position="21"/>
    </location>
</feature>